<evidence type="ECO:0000313" key="4">
    <source>
        <dbReference type="Proteomes" id="UP000567246"/>
    </source>
</evidence>
<keyword evidence="2" id="KW-0472">Membrane</keyword>
<evidence type="ECO:0000256" key="2">
    <source>
        <dbReference type="SAM" id="Phobius"/>
    </source>
</evidence>
<comment type="caution">
    <text evidence="3">The sequence shown here is derived from an EMBL/GenBank/DDBJ whole genome shotgun (WGS) entry which is preliminary data.</text>
</comment>
<dbReference type="AlphaFoldDB" id="A0A7W9JIR6"/>
<feature type="transmembrane region" description="Helical" evidence="2">
    <location>
        <begin position="16"/>
        <end position="42"/>
    </location>
</feature>
<sequence>MLNGINPDGLSGWSQISGWVVGTALVVLILAVGAGVALAVWGRALFSPSGMRKGWTMVALAAVGATVLGAGTAGASWGAGLGTSELMPAGARPQSVAIEKNAPKQTCNRQAVRDFDKEEPSPDRAERERVISTLLGGQPALDGYEWGKEPTGTESSYTVVTSVKWYATGEVNGSGEPDCSAQNEATAECSPVEVHVARQSLTNGAQTGRTLTLTRGQNCS</sequence>
<evidence type="ECO:0000256" key="1">
    <source>
        <dbReference type="SAM" id="MobiDB-lite"/>
    </source>
</evidence>
<keyword evidence="2" id="KW-1133">Transmembrane helix</keyword>
<dbReference type="Proteomes" id="UP000567246">
    <property type="component" value="Unassembled WGS sequence"/>
</dbReference>
<protein>
    <submittedName>
        <fullName evidence="3">Uncharacterized protein</fullName>
    </submittedName>
</protein>
<feature type="region of interest" description="Disordered" evidence="1">
    <location>
        <begin position="107"/>
        <end position="126"/>
    </location>
</feature>
<feature type="transmembrane region" description="Helical" evidence="2">
    <location>
        <begin position="54"/>
        <end position="77"/>
    </location>
</feature>
<feature type="compositionally biased region" description="Basic and acidic residues" evidence="1">
    <location>
        <begin position="111"/>
        <end position="126"/>
    </location>
</feature>
<evidence type="ECO:0000313" key="3">
    <source>
        <dbReference type="EMBL" id="MBB5848675.1"/>
    </source>
</evidence>
<feature type="region of interest" description="Disordered" evidence="1">
    <location>
        <begin position="201"/>
        <end position="220"/>
    </location>
</feature>
<organism evidence="3 4">
    <name type="scientific">Micrococcus endophyticus</name>
    <dbReference type="NCBI Taxonomy" id="455343"/>
    <lineage>
        <taxon>Bacteria</taxon>
        <taxon>Bacillati</taxon>
        <taxon>Actinomycetota</taxon>
        <taxon>Actinomycetes</taxon>
        <taxon>Micrococcales</taxon>
        <taxon>Micrococcaceae</taxon>
        <taxon>Micrococcus</taxon>
    </lineage>
</organism>
<reference evidence="3 4" key="1">
    <citation type="submission" date="2020-08" db="EMBL/GenBank/DDBJ databases">
        <title>Sequencing the genomes of 1000 actinobacteria strains.</title>
        <authorList>
            <person name="Klenk H.-P."/>
        </authorList>
    </citation>
    <scope>NUCLEOTIDE SEQUENCE [LARGE SCALE GENOMIC DNA]</scope>
    <source>
        <strain evidence="3 4">DSM 17945</strain>
    </source>
</reference>
<accession>A0A7W9JIR6</accession>
<proteinExistence type="predicted"/>
<dbReference type="EMBL" id="JACHMW010000001">
    <property type="protein sequence ID" value="MBB5848675.1"/>
    <property type="molecule type" value="Genomic_DNA"/>
</dbReference>
<keyword evidence="2" id="KW-0812">Transmembrane</keyword>
<dbReference type="RefSeq" id="WP_184171922.1">
    <property type="nucleotide sequence ID" value="NZ_BAABAG010000007.1"/>
</dbReference>
<keyword evidence="4" id="KW-1185">Reference proteome</keyword>
<name>A0A7W9JIR6_9MICC</name>
<gene>
    <name evidence="3" type="ORF">HDA33_001239</name>
</gene>